<feature type="compositionally biased region" description="Basic and acidic residues" evidence="1">
    <location>
        <begin position="224"/>
        <end position="280"/>
    </location>
</feature>
<name>A0A3L8S965_CHLGU</name>
<organism evidence="3 4">
    <name type="scientific">Chloebia gouldiae</name>
    <name type="common">Gouldian finch</name>
    <name type="synonym">Erythrura gouldiae</name>
    <dbReference type="NCBI Taxonomy" id="44316"/>
    <lineage>
        <taxon>Eukaryota</taxon>
        <taxon>Metazoa</taxon>
        <taxon>Chordata</taxon>
        <taxon>Craniata</taxon>
        <taxon>Vertebrata</taxon>
        <taxon>Euteleostomi</taxon>
        <taxon>Archelosauria</taxon>
        <taxon>Archosauria</taxon>
        <taxon>Dinosauria</taxon>
        <taxon>Saurischia</taxon>
        <taxon>Theropoda</taxon>
        <taxon>Coelurosauria</taxon>
        <taxon>Aves</taxon>
        <taxon>Neognathae</taxon>
        <taxon>Neoaves</taxon>
        <taxon>Telluraves</taxon>
        <taxon>Australaves</taxon>
        <taxon>Passeriformes</taxon>
        <taxon>Passeroidea</taxon>
        <taxon>Passeridae</taxon>
        <taxon>Chloebia</taxon>
    </lineage>
</organism>
<feature type="compositionally biased region" description="Polar residues" evidence="1">
    <location>
        <begin position="13"/>
        <end position="22"/>
    </location>
</feature>
<keyword evidence="2" id="KW-0472">Membrane</keyword>
<dbReference type="PANTHER" id="PTHR23085:SF26">
    <property type="entry name" value="JUNCTOPHILIN-2"/>
    <property type="match status" value="1"/>
</dbReference>
<feature type="compositionally biased region" description="Basic and acidic residues" evidence="1">
    <location>
        <begin position="106"/>
        <end position="120"/>
    </location>
</feature>
<feature type="compositionally biased region" description="Basic and acidic residues" evidence="1">
    <location>
        <begin position="1"/>
        <end position="10"/>
    </location>
</feature>
<evidence type="ECO:0008006" key="5">
    <source>
        <dbReference type="Google" id="ProtNLM"/>
    </source>
</evidence>
<feature type="region of interest" description="Disordered" evidence="1">
    <location>
        <begin position="1"/>
        <end position="168"/>
    </location>
</feature>
<protein>
    <recommendedName>
        <fullName evidence="5">JPH2 protein</fullName>
    </recommendedName>
</protein>
<keyword evidence="2" id="KW-0812">Transmembrane</keyword>
<evidence type="ECO:0000256" key="1">
    <source>
        <dbReference type="SAM" id="MobiDB-lite"/>
    </source>
</evidence>
<dbReference type="STRING" id="44316.ENSEGOP00005021588"/>
<dbReference type="AlphaFoldDB" id="A0A3L8S965"/>
<evidence type="ECO:0000313" key="4">
    <source>
        <dbReference type="Proteomes" id="UP000276834"/>
    </source>
</evidence>
<dbReference type="GO" id="GO:0005789">
    <property type="term" value="C:endoplasmic reticulum membrane"/>
    <property type="evidence" value="ECO:0007669"/>
    <property type="project" value="TreeGrafter"/>
</dbReference>
<dbReference type="EMBL" id="QUSF01000037">
    <property type="protein sequence ID" value="RLV98798.1"/>
    <property type="molecule type" value="Genomic_DNA"/>
</dbReference>
<dbReference type="GO" id="GO:0005886">
    <property type="term" value="C:plasma membrane"/>
    <property type="evidence" value="ECO:0007669"/>
    <property type="project" value="TreeGrafter"/>
</dbReference>
<feature type="compositionally biased region" description="Pro residues" evidence="1">
    <location>
        <begin position="70"/>
        <end position="81"/>
    </location>
</feature>
<reference evidence="3 4" key="1">
    <citation type="journal article" date="2018" name="Proc. R. Soc. B">
        <title>A non-coding region near Follistatin controls head colour polymorphism in the Gouldian finch.</title>
        <authorList>
            <person name="Toomey M.B."/>
            <person name="Marques C.I."/>
            <person name="Andrade P."/>
            <person name="Araujo P.M."/>
            <person name="Sabatino S."/>
            <person name="Gazda M.A."/>
            <person name="Afonso S."/>
            <person name="Lopes R.J."/>
            <person name="Corbo J.C."/>
            <person name="Carneiro M."/>
        </authorList>
    </citation>
    <scope>NUCLEOTIDE SEQUENCE [LARGE SCALE GENOMIC DNA]</scope>
    <source>
        <strain evidence="3">Red01</strain>
        <tissue evidence="3">Muscle</tissue>
    </source>
</reference>
<feature type="non-terminal residue" evidence="3">
    <location>
        <position position="1"/>
    </location>
</feature>
<feature type="region of interest" description="Disordered" evidence="1">
    <location>
        <begin position="181"/>
        <end position="288"/>
    </location>
</feature>
<sequence length="329" mass="35237">TAHAKAKAEGSEQAAQAANNESGIARMMARELSPDFYQPGPEYQKRKLLQEIIENAEHAVNMEEEAPRPEAAPPPPTPPESPQLHEQEEPRPQASPAPSPAATPPEAKRAKAAPRQDRALRPGSWAEAGGQAGGGSPAPSEGEGRPASRGRGRAAEQMEIGPLQRMAREPDVELFKGYHSYAVRTSPVTPATDYEEEQFPENEPPSPEPRGEPQRRAGTPGLPHGREEKPSVAAEAKPEPPRPKEPQQRPSPERRAGGRAEPAADRKTEARAPGRTEPKAGAKRGPAQAAAVAAAQKVEECEEGPNTIVICMVILLNIGLAILFVHFLT</sequence>
<evidence type="ECO:0000256" key="2">
    <source>
        <dbReference type="SAM" id="Phobius"/>
    </source>
</evidence>
<keyword evidence="4" id="KW-1185">Reference proteome</keyword>
<feature type="compositionally biased region" description="Pro residues" evidence="1">
    <location>
        <begin position="93"/>
        <end position="103"/>
    </location>
</feature>
<gene>
    <name evidence="3" type="ORF">DV515_00010397</name>
</gene>
<feature type="transmembrane region" description="Helical" evidence="2">
    <location>
        <begin position="307"/>
        <end position="328"/>
    </location>
</feature>
<dbReference type="PANTHER" id="PTHR23085">
    <property type="entry name" value="GH28348P"/>
    <property type="match status" value="1"/>
</dbReference>
<dbReference type="InterPro" id="IPR017191">
    <property type="entry name" value="Junctophilin"/>
</dbReference>
<feature type="compositionally biased region" description="Low complexity" evidence="1">
    <location>
        <begin position="137"/>
        <end position="149"/>
    </location>
</feature>
<feature type="compositionally biased region" description="Basic and acidic residues" evidence="1">
    <location>
        <begin position="43"/>
        <end position="68"/>
    </location>
</feature>
<proteinExistence type="predicted"/>
<accession>A0A3L8S965</accession>
<evidence type="ECO:0000313" key="3">
    <source>
        <dbReference type="EMBL" id="RLV98798.1"/>
    </source>
</evidence>
<dbReference type="GO" id="GO:0030314">
    <property type="term" value="C:junctional membrane complex"/>
    <property type="evidence" value="ECO:0007669"/>
    <property type="project" value="InterPro"/>
</dbReference>
<keyword evidence="2" id="KW-1133">Transmembrane helix</keyword>
<dbReference type="GO" id="GO:0016529">
    <property type="term" value="C:sarcoplasmic reticulum"/>
    <property type="evidence" value="ECO:0007669"/>
    <property type="project" value="TreeGrafter"/>
</dbReference>
<dbReference type="Proteomes" id="UP000276834">
    <property type="component" value="Unassembled WGS sequence"/>
</dbReference>
<comment type="caution">
    <text evidence="3">The sequence shown here is derived from an EMBL/GenBank/DDBJ whole genome shotgun (WGS) entry which is preliminary data.</text>
</comment>
<dbReference type="OrthoDB" id="284854at2759"/>